<sequence length="898" mass="93980">MSIRNLHHLFAPASVAVLGASDRSGSVGATVWNNLVTGGFQGPLWPVNRRHAQVGGQQAWRSVADLPAVPELAVICTPAATVPGLIRELGAAGCRAAIVISAGLDAPETAGDPGRSLRQAMLDAARPWLLRILGPNCVGLLVPGIGLNASFAPATALPGRLAFVAQSGALVTAVLDWAAARRIGFSYFVSLGDGSDIDFGDLLDWLAGDAGTDAILLYAESVRQARKFMSAARGAARGKPTLIVKSGRGAEAARAAFSHTGALAGSDLVYDAAIRRAGMLRVNTTAELFDAVATLAHIRPPRGDRLAILTNGGGPGVMATDALLDGGGVPARLAPGTVARLDEALPPLWSHGNPVDIVGDAPAERYRHALAALLDAPELDAVLLIHAPTAIVSSSEIAAAVLPLINGSSRPVLCCWLGGPSVAGARRLCIEAGVPVFDTPEEAVKGFQQLVDYRRNGDILVQAPRPGELAVPDRNAARSQVERLLAGGARMIGESDAKRLLAAYGVPVVPTESVADRGAALAAARRIGFPVALKIQSPDLAHKTEVGGVVLDLVDEDALAAALDAMVVRVASLRPQARLAGFTVQAMARRPQALELIIGITTDPVFGPVVLFGHGGIAVEVTADQAVGLPPLNRVLAADLVKRTRVARLLAGYRGLPPADLDALCDVLVRVGQMAADLPELVELDINPLLADAGGVVALDARMRLEPASAGRDGHARLAILPYPEHLERQLASSIGPLTIRPIRPEDAAAHVEFFKALSPEDVHMRMFGMMRELSPQQLARFTQIDYAREMALIATRAGPAGSETLGVARAVFDPDDLRGEFAVTVRSDLQGRGLGRILLSSLLDYCRARGVPLLEGLALPENTRMHRLAASLGFELVGGDGGMVRMRRYLDKSGAAP</sequence>
<dbReference type="PROSITE" id="PS51186">
    <property type="entry name" value="GNAT"/>
    <property type="match status" value="1"/>
</dbReference>
<dbReference type="Pfam" id="PF13549">
    <property type="entry name" value="ATP-grasp_5"/>
    <property type="match status" value="1"/>
</dbReference>
<reference evidence="7" key="1">
    <citation type="submission" date="2022-11" db="EMBL/GenBank/DDBJ databases">
        <title>Isolation and characterization of PLA-degrading bacterium Massilia sp. from Antarctic soil.</title>
        <authorList>
            <person name="Sato K."/>
            <person name="Gomez-Fuentes C."/>
            <person name="Ahmad S.A."/>
            <person name="Zulkharnain A."/>
        </authorList>
    </citation>
    <scope>NUCLEOTIDE SEQUENCE</scope>
    <source>
        <strain evidence="7">N-3</strain>
    </source>
</reference>
<evidence type="ECO:0000256" key="4">
    <source>
        <dbReference type="PROSITE-ProRule" id="PRU00409"/>
    </source>
</evidence>
<proteinExistence type="predicted"/>
<name>A0ABM8C8J9_9BURK</name>
<gene>
    <name evidence="7" type="ORF">MasN3_30830</name>
</gene>
<feature type="domain" description="N-acetyltransferase" evidence="6">
    <location>
        <begin position="738"/>
        <end position="892"/>
    </location>
</feature>
<organism evidence="7 8">
    <name type="scientific">Massilia varians</name>
    <dbReference type="NCBI Taxonomy" id="457921"/>
    <lineage>
        <taxon>Bacteria</taxon>
        <taxon>Pseudomonadati</taxon>
        <taxon>Pseudomonadota</taxon>
        <taxon>Betaproteobacteria</taxon>
        <taxon>Burkholderiales</taxon>
        <taxon>Oxalobacteraceae</taxon>
        <taxon>Telluria group</taxon>
        <taxon>Massilia</taxon>
    </lineage>
</organism>
<dbReference type="EMBL" id="AP026966">
    <property type="protein sequence ID" value="BDT59589.1"/>
    <property type="molecule type" value="Genomic_DNA"/>
</dbReference>
<dbReference type="RefSeq" id="WP_281908361.1">
    <property type="nucleotide sequence ID" value="NZ_AP026966.1"/>
</dbReference>
<keyword evidence="1" id="KW-0436">Ligase</keyword>
<evidence type="ECO:0000259" key="6">
    <source>
        <dbReference type="PROSITE" id="PS51186"/>
    </source>
</evidence>
<evidence type="ECO:0000313" key="7">
    <source>
        <dbReference type="EMBL" id="BDT59589.1"/>
    </source>
</evidence>
<dbReference type="InterPro" id="IPR051538">
    <property type="entry name" value="Acyl-CoA_Synth/Transferase"/>
</dbReference>
<keyword evidence="3 4" id="KW-0067">ATP-binding</keyword>
<dbReference type="InterPro" id="IPR000182">
    <property type="entry name" value="GNAT_dom"/>
</dbReference>
<dbReference type="Gene3D" id="3.40.50.720">
    <property type="entry name" value="NAD(P)-binding Rossmann-like Domain"/>
    <property type="match status" value="1"/>
</dbReference>
<evidence type="ECO:0000256" key="1">
    <source>
        <dbReference type="ARBA" id="ARBA00022598"/>
    </source>
</evidence>
<dbReference type="Proteomes" id="UP001163336">
    <property type="component" value="Chromosome"/>
</dbReference>
<accession>A0ABM8C8J9</accession>
<keyword evidence="8" id="KW-1185">Reference proteome</keyword>
<dbReference type="Pfam" id="PF13607">
    <property type="entry name" value="Succ_CoA_lig"/>
    <property type="match status" value="1"/>
</dbReference>
<evidence type="ECO:0000256" key="2">
    <source>
        <dbReference type="ARBA" id="ARBA00022741"/>
    </source>
</evidence>
<protein>
    <submittedName>
        <fullName evidence="7">GCN5 family N-acetyltransferase</fullName>
    </submittedName>
</protein>
<dbReference type="InterPro" id="IPR043938">
    <property type="entry name" value="Ligase_CoA_dom"/>
</dbReference>
<dbReference type="SUPFAM" id="SSF51735">
    <property type="entry name" value="NAD(P)-binding Rossmann-fold domains"/>
    <property type="match status" value="1"/>
</dbReference>
<dbReference type="PROSITE" id="PS50975">
    <property type="entry name" value="ATP_GRASP"/>
    <property type="match status" value="1"/>
</dbReference>
<evidence type="ECO:0000313" key="8">
    <source>
        <dbReference type="Proteomes" id="UP001163336"/>
    </source>
</evidence>
<dbReference type="InterPro" id="IPR036291">
    <property type="entry name" value="NAD(P)-bd_dom_sf"/>
</dbReference>
<dbReference type="Pfam" id="PF19045">
    <property type="entry name" value="Ligase_CoA_2"/>
    <property type="match status" value="1"/>
</dbReference>
<evidence type="ECO:0000259" key="5">
    <source>
        <dbReference type="PROSITE" id="PS50975"/>
    </source>
</evidence>
<dbReference type="SUPFAM" id="SSF52210">
    <property type="entry name" value="Succinyl-CoA synthetase domains"/>
    <property type="match status" value="2"/>
</dbReference>
<dbReference type="Gene3D" id="3.30.470.20">
    <property type="entry name" value="ATP-grasp fold, B domain"/>
    <property type="match status" value="1"/>
</dbReference>
<dbReference type="InterPro" id="IPR011761">
    <property type="entry name" value="ATP-grasp"/>
</dbReference>
<dbReference type="CDD" id="cd04301">
    <property type="entry name" value="NAT_SF"/>
    <property type="match status" value="1"/>
</dbReference>
<dbReference type="InterPro" id="IPR032875">
    <property type="entry name" value="Succ_CoA_lig_flav_dom"/>
</dbReference>
<feature type="domain" description="ATP-grasp" evidence="5">
    <location>
        <begin position="498"/>
        <end position="534"/>
    </location>
</feature>
<dbReference type="InterPro" id="IPR016102">
    <property type="entry name" value="Succinyl-CoA_synth-like"/>
</dbReference>
<dbReference type="SUPFAM" id="SSF55729">
    <property type="entry name" value="Acyl-CoA N-acyltransferases (Nat)"/>
    <property type="match status" value="1"/>
</dbReference>
<evidence type="ECO:0000256" key="3">
    <source>
        <dbReference type="ARBA" id="ARBA00022840"/>
    </source>
</evidence>
<dbReference type="Pfam" id="PF13302">
    <property type="entry name" value="Acetyltransf_3"/>
    <property type="match status" value="1"/>
</dbReference>
<dbReference type="SMART" id="SM00881">
    <property type="entry name" value="CoA_binding"/>
    <property type="match status" value="1"/>
</dbReference>
<dbReference type="Gene3D" id="3.40.50.261">
    <property type="entry name" value="Succinyl-CoA synthetase domains"/>
    <property type="match status" value="2"/>
</dbReference>
<keyword evidence="2 4" id="KW-0547">Nucleotide-binding</keyword>
<dbReference type="InterPro" id="IPR003781">
    <property type="entry name" value="CoA-bd"/>
</dbReference>
<dbReference type="Gene3D" id="3.40.630.30">
    <property type="match status" value="1"/>
</dbReference>
<dbReference type="InterPro" id="IPR013815">
    <property type="entry name" value="ATP_grasp_subdomain_1"/>
</dbReference>
<dbReference type="Pfam" id="PF13380">
    <property type="entry name" value="CoA_binding_2"/>
    <property type="match status" value="1"/>
</dbReference>
<dbReference type="Gene3D" id="3.30.1490.20">
    <property type="entry name" value="ATP-grasp fold, A domain"/>
    <property type="match status" value="1"/>
</dbReference>
<dbReference type="InterPro" id="IPR016181">
    <property type="entry name" value="Acyl_CoA_acyltransferase"/>
</dbReference>
<dbReference type="SUPFAM" id="SSF56059">
    <property type="entry name" value="Glutathione synthetase ATP-binding domain-like"/>
    <property type="match status" value="1"/>
</dbReference>
<dbReference type="PANTHER" id="PTHR43334">
    <property type="entry name" value="ACETATE--COA LIGASE [ADP-FORMING]"/>
    <property type="match status" value="1"/>
</dbReference>
<dbReference type="PANTHER" id="PTHR43334:SF1">
    <property type="entry name" value="3-HYDROXYPROPIONATE--COA LIGASE [ADP-FORMING]"/>
    <property type="match status" value="1"/>
</dbReference>